<evidence type="ECO:0000313" key="2">
    <source>
        <dbReference type="Proteomes" id="UP000595437"/>
    </source>
</evidence>
<dbReference type="EMBL" id="CP045903">
    <property type="protein sequence ID" value="QQP38939.1"/>
    <property type="molecule type" value="Genomic_DNA"/>
</dbReference>
<evidence type="ECO:0000313" key="1">
    <source>
        <dbReference type="EMBL" id="QQP38939.1"/>
    </source>
</evidence>
<name>A0A7T8GW57_CALRO</name>
<keyword evidence="2" id="KW-1185">Reference proteome</keyword>
<dbReference type="Proteomes" id="UP000595437">
    <property type="component" value="Chromosome 14"/>
</dbReference>
<organism evidence="1 2">
    <name type="scientific">Caligus rogercresseyi</name>
    <name type="common">Sea louse</name>
    <dbReference type="NCBI Taxonomy" id="217165"/>
    <lineage>
        <taxon>Eukaryota</taxon>
        <taxon>Metazoa</taxon>
        <taxon>Ecdysozoa</taxon>
        <taxon>Arthropoda</taxon>
        <taxon>Crustacea</taxon>
        <taxon>Multicrustacea</taxon>
        <taxon>Hexanauplia</taxon>
        <taxon>Copepoda</taxon>
        <taxon>Siphonostomatoida</taxon>
        <taxon>Caligidae</taxon>
        <taxon>Caligus</taxon>
    </lineage>
</organism>
<proteinExistence type="predicted"/>
<dbReference type="AlphaFoldDB" id="A0A7T8GW57"/>
<accession>A0A7T8GW57</accession>
<gene>
    <name evidence="1" type="ORF">FKW44_019663</name>
</gene>
<reference evidence="2" key="1">
    <citation type="submission" date="2021-01" db="EMBL/GenBank/DDBJ databases">
        <title>Caligus Genome Assembly.</title>
        <authorList>
            <person name="Gallardo-Escarate C."/>
        </authorList>
    </citation>
    <scope>NUCLEOTIDE SEQUENCE [LARGE SCALE GENOMIC DNA]</scope>
</reference>
<dbReference type="OrthoDB" id="407271at2759"/>
<protein>
    <submittedName>
        <fullName evidence="1">Uncharacterized protein</fullName>
    </submittedName>
</protein>
<sequence length="73" mass="8469">MEQTRKDTVIELLCAGHRPAAIIKLLKYLRWTVYDITYCSEMNKLDPAEVSTACGRFWRRLEDILEAEGGHIE</sequence>